<keyword evidence="1" id="KW-0812">Transmembrane</keyword>
<gene>
    <name evidence="2" type="ORF">Q9291_09810</name>
</gene>
<protein>
    <submittedName>
        <fullName evidence="2">Uncharacterized protein</fullName>
    </submittedName>
</protein>
<reference evidence="3" key="1">
    <citation type="journal article" date="2019" name="Int. J. Syst. Evol. Microbiol.">
        <title>The Global Catalogue of Microorganisms (GCM) 10K type strain sequencing project: providing services to taxonomists for standard genome sequencing and annotation.</title>
        <authorList>
            <consortium name="The Broad Institute Genomics Platform"/>
            <consortium name="The Broad Institute Genome Sequencing Center for Infectious Disease"/>
            <person name="Wu L."/>
            <person name="Ma J."/>
        </authorList>
    </citation>
    <scope>NUCLEOTIDE SEQUENCE [LARGE SCALE GENOMIC DNA]</scope>
    <source>
        <strain evidence="3">VKM B-3159</strain>
    </source>
</reference>
<evidence type="ECO:0000256" key="1">
    <source>
        <dbReference type="SAM" id="Phobius"/>
    </source>
</evidence>
<keyword evidence="1" id="KW-0472">Membrane</keyword>
<name>A0ABT9JUD9_9PROT</name>
<dbReference type="EMBL" id="JAVCAP010000020">
    <property type="protein sequence ID" value="MDP8568144.1"/>
    <property type="molecule type" value="Genomic_DNA"/>
</dbReference>
<keyword evidence="1" id="KW-1133">Transmembrane helix</keyword>
<evidence type="ECO:0000313" key="2">
    <source>
        <dbReference type="EMBL" id="MDP8568144.1"/>
    </source>
</evidence>
<feature type="transmembrane region" description="Helical" evidence="1">
    <location>
        <begin position="36"/>
        <end position="55"/>
    </location>
</feature>
<dbReference type="RefSeq" id="WP_306389865.1">
    <property type="nucleotide sequence ID" value="NZ_JAVCAP010000020.1"/>
</dbReference>
<sequence length="59" mass="6799">MLIIGIVISLLAYYFSLKWGDQLLQNNDIELPRFTRWLVLNTFAFIISSIVALPFPSIL</sequence>
<keyword evidence="3" id="KW-1185">Reference proteome</keyword>
<organism evidence="2 3">
    <name type="scientific">Methylophilus aquaticus</name>
    <dbReference type="NCBI Taxonomy" id="1971610"/>
    <lineage>
        <taxon>Bacteria</taxon>
        <taxon>Pseudomonadati</taxon>
        <taxon>Pseudomonadota</taxon>
        <taxon>Betaproteobacteria</taxon>
        <taxon>Nitrosomonadales</taxon>
        <taxon>Methylophilaceae</taxon>
        <taxon>Methylophilus</taxon>
    </lineage>
</organism>
<dbReference type="Proteomes" id="UP001225906">
    <property type="component" value="Unassembled WGS sequence"/>
</dbReference>
<evidence type="ECO:0000313" key="3">
    <source>
        <dbReference type="Proteomes" id="UP001225906"/>
    </source>
</evidence>
<proteinExistence type="predicted"/>
<comment type="caution">
    <text evidence="2">The sequence shown here is derived from an EMBL/GenBank/DDBJ whole genome shotgun (WGS) entry which is preliminary data.</text>
</comment>
<accession>A0ABT9JUD9</accession>